<accession>A0A9W9YJA9</accession>
<evidence type="ECO:0000313" key="2">
    <source>
        <dbReference type="Proteomes" id="UP001163046"/>
    </source>
</evidence>
<dbReference type="EMBL" id="MU827343">
    <property type="protein sequence ID" value="KAJ7352946.1"/>
    <property type="molecule type" value="Genomic_DNA"/>
</dbReference>
<comment type="caution">
    <text evidence="1">The sequence shown here is derived from an EMBL/GenBank/DDBJ whole genome shotgun (WGS) entry which is preliminary data.</text>
</comment>
<name>A0A9W9YJA9_9CNID</name>
<evidence type="ECO:0000313" key="1">
    <source>
        <dbReference type="EMBL" id="KAJ7352946.1"/>
    </source>
</evidence>
<gene>
    <name evidence="1" type="primary">lyst-1_4</name>
    <name evidence="1" type="ORF">OS493_032885</name>
</gene>
<organism evidence="1 2">
    <name type="scientific">Desmophyllum pertusum</name>
    <dbReference type="NCBI Taxonomy" id="174260"/>
    <lineage>
        <taxon>Eukaryota</taxon>
        <taxon>Metazoa</taxon>
        <taxon>Cnidaria</taxon>
        <taxon>Anthozoa</taxon>
        <taxon>Hexacorallia</taxon>
        <taxon>Scleractinia</taxon>
        <taxon>Caryophylliina</taxon>
        <taxon>Caryophylliidae</taxon>
        <taxon>Desmophyllum</taxon>
    </lineage>
</organism>
<proteinExistence type="predicted"/>
<keyword evidence="2" id="KW-1185">Reference proteome</keyword>
<reference evidence="1" key="1">
    <citation type="submission" date="2023-01" db="EMBL/GenBank/DDBJ databases">
        <title>Genome assembly of the deep-sea coral Lophelia pertusa.</title>
        <authorList>
            <person name="Herrera S."/>
            <person name="Cordes E."/>
        </authorList>
    </citation>
    <scope>NUCLEOTIDE SEQUENCE</scope>
    <source>
        <strain evidence="1">USNM1676648</strain>
        <tissue evidence="1">Polyp</tissue>
    </source>
</reference>
<dbReference type="Proteomes" id="UP001163046">
    <property type="component" value="Unassembled WGS sequence"/>
</dbReference>
<sequence>MASKNREEGVSQQLREAWSSYMRCSTENPQEKSKHLELFIDIHSVSNVLTSEFQSTILVRCQDETDEESLVEYLCQGQGLLLLQILCILASKVAGWLDLVFADFDDYWWDTKSTSRHTNLARDMILQLPFRDSAESELNSSPPQKQGHEIDDDELLKAAEDQIDKDHHVDFPFLVKSRTESPSTISLTSVTDIDSALSANISECSDTEISSNDPTCSETISEAKPPNMSSLQHAAEGEDNVAHASLAAHPCINNFQLSLLLISTLENLTCHSSSSLNDSDLLMHTSGQLIDILCTLSDAKHNSVEVLCEWEAAAVTAVHLVMLRTVFAILYTACRNPKAAKQLSKTSYVRKLLEVVSEGCLDKDFATTLQHVELAKLVSNVGDDGRELDSKLSSSDLWRKVSARAAPGLFVARSFTVCHDLYSLWHLDQFDFICAVP</sequence>
<dbReference type="AlphaFoldDB" id="A0A9W9YJA9"/>
<protein>
    <submittedName>
        <fullName evidence="1">Endosome to lysosome transport via multivesicular body sorting pathway</fullName>
    </submittedName>
</protein>